<keyword evidence="3" id="KW-1185">Reference proteome</keyword>
<keyword evidence="1" id="KW-0812">Transmembrane</keyword>
<accession>A0ABP7UP65</accession>
<name>A0ABP7UP65_9FLAO</name>
<sequence length="141" mass="16663">MTTFQANNETILINDKFGLITDNQVIITKGSKKSKVPFNSINRVNLIKSRVFYLNILLFLLSASVFIYSYFMFNSERLFFFYGLIFLGIVLFLYSIVHKFYTYKLIIKEKDQTLIEVKTTQLNRKSIKEFYNAIVRKVPKK</sequence>
<gene>
    <name evidence="2" type="ORF">GCM10022388_13230</name>
</gene>
<dbReference type="RefSeq" id="WP_345092494.1">
    <property type="nucleotide sequence ID" value="NZ_BAABCS010000014.1"/>
</dbReference>
<feature type="transmembrane region" description="Helical" evidence="1">
    <location>
        <begin position="51"/>
        <end position="73"/>
    </location>
</feature>
<feature type="transmembrane region" description="Helical" evidence="1">
    <location>
        <begin position="79"/>
        <end position="97"/>
    </location>
</feature>
<evidence type="ECO:0000313" key="2">
    <source>
        <dbReference type="EMBL" id="GAA4048886.1"/>
    </source>
</evidence>
<keyword evidence="1" id="KW-1133">Transmembrane helix</keyword>
<proteinExistence type="predicted"/>
<evidence type="ECO:0000313" key="3">
    <source>
        <dbReference type="Proteomes" id="UP001500426"/>
    </source>
</evidence>
<dbReference type="EMBL" id="BAABCS010000014">
    <property type="protein sequence ID" value="GAA4048886.1"/>
    <property type="molecule type" value="Genomic_DNA"/>
</dbReference>
<dbReference type="Proteomes" id="UP001500426">
    <property type="component" value="Unassembled WGS sequence"/>
</dbReference>
<keyword evidence="1" id="KW-0472">Membrane</keyword>
<protein>
    <submittedName>
        <fullName evidence="2">Uncharacterized protein</fullName>
    </submittedName>
</protein>
<reference evidence="3" key="1">
    <citation type="journal article" date="2019" name="Int. J. Syst. Evol. Microbiol.">
        <title>The Global Catalogue of Microorganisms (GCM) 10K type strain sequencing project: providing services to taxonomists for standard genome sequencing and annotation.</title>
        <authorList>
            <consortium name="The Broad Institute Genomics Platform"/>
            <consortium name="The Broad Institute Genome Sequencing Center for Infectious Disease"/>
            <person name="Wu L."/>
            <person name="Ma J."/>
        </authorList>
    </citation>
    <scope>NUCLEOTIDE SEQUENCE [LARGE SCALE GENOMIC DNA]</scope>
    <source>
        <strain evidence="3">JCM 17068</strain>
    </source>
</reference>
<comment type="caution">
    <text evidence="2">The sequence shown here is derived from an EMBL/GenBank/DDBJ whole genome shotgun (WGS) entry which is preliminary data.</text>
</comment>
<organism evidence="2 3">
    <name type="scientific">Flavobacterium chungnamense</name>
    <dbReference type="NCBI Taxonomy" id="706182"/>
    <lineage>
        <taxon>Bacteria</taxon>
        <taxon>Pseudomonadati</taxon>
        <taxon>Bacteroidota</taxon>
        <taxon>Flavobacteriia</taxon>
        <taxon>Flavobacteriales</taxon>
        <taxon>Flavobacteriaceae</taxon>
        <taxon>Flavobacterium</taxon>
    </lineage>
</organism>
<evidence type="ECO:0000256" key="1">
    <source>
        <dbReference type="SAM" id="Phobius"/>
    </source>
</evidence>